<dbReference type="EMBL" id="JACBNQ010000003">
    <property type="protein sequence ID" value="NYB73520.1"/>
    <property type="molecule type" value="Genomic_DNA"/>
</dbReference>
<dbReference type="Gene3D" id="1.10.10.10">
    <property type="entry name" value="Winged helix-like DNA-binding domain superfamily/Winged helix DNA-binding domain"/>
    <property type="match status" value="1"/>
</dbReference>
<keyword evidence="4 7" id="KW-0805">Transcription regulation</keyword>
<feature type="domain" description="Arginine repressor DNA-binding" evidence="9">
    <location>
        <begin position="1"/>
        <end position="63"/>
    </location>
</feature>
<dbReference type="PRINTS" id="PR01467">
    <property type="entry name" value="ARGREPRESSOR"/>
</dbReference>
<comment type="similarity">
    <text evidence="2 7">Belongs to the ArgR family.</text>
</comment>
<dbReference type="HAMAP" id="MF_00173">
    <property type="entry name" value="Arg_repressor"/>
    <property type="match status" value="1"/>
</dbReference>
<dbReference type="Pfam" id="PF01316">
    <property type="entry name" value="Arg_repressor"/>
    <property type="match status" value="1"/>
</dbReference>
<keyword evidence="7" id="KW-0055">Arginine biosynthesis</keyword>
<evidence type="ECO:0000256" key="6">
    <source>
        <dbReference type="ARBA" id="ARBA00023163"/>
    </source>
</evidence>
<dbReference type="GO" id="GO:1900079">
    <property type="term" value="P:regulation of arginine biosynthetic process"/>
    <property type="evidence" value="ECO:0007669"/>
    <property type="project" value="UniProtKB-UniRule"/>
</dbReference>
<comment type="function">
    <text evidence="7">Regulates arginine biosynthesis genes.</text>
</comment>
<evidence type="ECO:0000256" key="4">
    <source>
        <dbReference type="ARBA" id="ARBA00023015"/>
    </source>
</evidence>
<evidence type="ECO:0000256" key="1">
    <source>
        <dbReference type="ARBA" id="ARBA00004496"/>
    </source>
</evidence>
<dbReference type="GO" id="GO:0003700">
    <property type="term" value="F:DNA-binding transcription factor activity"/>
    <property type="evidence" value="ECO:0007669"/>
    <property type="project" value="UniProtKB-UniRule"/>
</dbReference>
<dbReference type="PANTHER" id="PTHR34471">
    <property type="entry name" value="ARGININE REPRESSOR"/>
    <property type="match status" value="1"/>
</dbReference>
<dbReference type="InterPro" id="IPR020899">
    <property type="entry name" value="Arg_repress_C"/>
</dbReference>
<keyword evidence="3 7" id="KW-0963">Cytoplasm</keyword>
<dbReference type="GO" id="GO:0051259">
    <property type="term" value="P:protein complex oligomerization"/>
    <property type="evidence" value="ECO:0007669"/>
    <property type="project" value="InterPro"/>
</dbReference>
<comment type="caution">
    <text evidence="11">The sequence shown here is derived from an EMBL/GenBank/DDBJ whole genome shotgun (WGS) entry which is preliminary data.</text>
</comment>
<reference evidence="11" key="1">
    <citation type="submission" date="2020-07" db="EMBL/GenBank/DDBJ databases">
        <title>Genomic analysis of a strain of Sedimentibacter Hydroxybenzoicus DSM7310.</title>
        <authorList>
            <person name="Ma S."/>
        </authorList>
    </citation>
    <scope>NUCLEOTIDE SEQUENCE</scope>
    <source>
        <strain evidence="11">DSM 7310</strain>
    </source>
</reference>
<name>A0A974BJ05_SEDHY</name>
<dbReference type="GO" id="GO:0034618">
    <property type="term" value="F:arginine binding"/>
    <property type="evidence" value="ECO:0007669"/>
    <property type="project" value="InterPro"/>
</dbReference>
<evidence type="ECO:0000259" key="10">
    <source>
        <dbReference type="Pfam" id="PF02863"/>
    </source>
</evidence>
<dbReference type="GO" id="GO:0003677">
    <property type="term" value="F:DNA binding"/>
    <property type="evidence" value="ECO:0007669"/>
    <property type="project" value="UniProtKB-KW"/>
</dbReference>
<evidence type="ECO:0000313" key="11">
    <source>
        <dbReference type="EMBL" id="NYB73520.1"/>
    </source>
</evidence>
<evidence type="ECO:0000313" key="12">
    <source>
        <dbReference type="Proteomes" id="UP000611629"/>
    </source>
</evidence>
<dbReference type="InterPro" id="IPR036251">
    <property type="entry name" value="Arg_repress_C_sf"/>
</dbReference>
<dbReference type="InterPro" id="IPR020900">
    <property type="entry name" value="Arg_repress_DNA-bd"/>
</dbReference>
<keyword evidence="5 7" id="KW-0238">DNA-binding</keyword>
<dbReference type="RefSeq" id="WP_179237213.1">
    <property type="nucleotide sequence ID" value="NZ_JACBNQ010000003.1"/>
</dbReference>
<dbReference type="Proteomes" id="UP000611629">
    <property type="component" value="Unassembled WGS sequence"/>
</dbReference>
<comment type="pathway">
    <text evidence="7">Amino-acid biosynthesis; L-arginine biosynthesis [regulation].</text>
</comment>
<dbReference type="Gene3D" id="3.30.1360.40">
    <property type="match status" value="1"/>
</dbReference>
<protein>
    <recommendedName>
        <fullName evidence="7 8">Arginine repressor</fullName>
    </recommendedName>
</protein>
<evidence type="ECO:0000256" key="2">
    <source>
        <dbReference type="ARBA" id="ARBA00008316"/>
    </source>
</evidence>
<gene>
    <name evidence="7" type="primary">argR</name>
    <name evidence="11" type="ORF">HZF24_05140</name>
</gene>
<dbReference type="SUPFAM" id="SSF55252">
    <property type="entry name" value="C-terminal domain of arginine repressor"/>
    <property type="match status" value="1"/>
</dbReference>
<evidence type="ECO:0000256" key="3">
    <source>
        <dbReference type="ARBA" id="ARBA00022490"/>
    </source>
</evidence>
<dbReference type="NCBIfam" id="TIGR01529">
    <property type="entry name" value="argR_whole"/>
    <property type="match status" value="1"/>
</dbReference>
<evidence type="ECO:0000259" key="9">
    <source>
        <dbReference type="Pfam" id="PF01316"/>
    </source>
</evidence>
<comment type="subcellular location">
    <subcellularLocation>
        <location evidence="1 7">Cytoplasm</location>
    </subcellularLocation>
</comment>
<dbReference type="InterPro" id="IPR001669">
    <property type="entry name" value="Arg_repress"/>
</dbReference>
<keyword evidence="12" id="KW-1185">Reference proteome</keyword>
<sequence length="150" mass="16699">MKKYTRQTKILELISKKEVETQEELADGLKAMGIDVTQATISRDIKELRLVKVMSKNGKYKYATIGQSQEGITDRLNKIFENSVVSIDNALNIIVLKTIPGAAQICASAIDYMGVDDIVGTLAGDDTVFVAIRTMDDIEKVLEEFKKNIR</sequence>
<keyword evidence="7" id="KW-0678">Repressor</keyword>
<dbReference type="AlphaFoldDB" id="A0A974BJ05"/>
<keyword evidence="7" id="KW-0028">Amino-acid biosynthesis</keyword>
<feature type="domain" description="Arginine repressor C-terminal" evidence="10">
    <location>
        <begin position="80"/>
        <end position="147"/>
    </location>
</feature>
<dbReference type="SUPFAM" id="SSF46785">
    <property type="entry name" value="Winged helix' DNA-binding domain"/>
    <property type="match status" value="1"/>
</dbReference>
<proteinExistence type="inferred from homology"/>
<evidence type="ECO:0000256" key="7">
    <source>
        <dbReference type="HAMAP-Rule" id="MF_00173"/>
    </source>
</evidence>
<dbReference type="InterPro" id="IPR036388">
    <property type="entry name" value="WH-like_DNA-bd_sf"/>
</dbReference>
<keyword evidence="6 7" id="KW-0804">Transcription</keyword>
<dbReference type="InterPro" id="IPR036390">
    <property type="entry name" value="WH_DNA-bd_sf"/>
</dbReference>
<dbReference type="NCBIfam" id="NF001680">
    <property type="entry name" value="PRK00441.1"/>
    <property type="match status" value="1"/>
</dbReference>
<accession>A0A974BJ05</accession>
<organism evidence="11 12">
    <name type="scientific">Sedimentibacter hydroxybenzoicus DSM 7310</name>
    <dbReference type="NCBI Taxonomy" id="1123245"/>
    <lineage>
        <taxon>Bacteria</taxon>
        <taxon>Bacillati</taxon>
        <taxon>Bacillota</taxon>
        <taxon>Tissierellia</taxon>
        <taxon>Sedimentibacter</taxon>
    </lineage>
</organism>
<evidence type="ECO:0000256" key="5">
    <source>
        <dbReference type="ARBA" id="ARBA00023125"/>
    </source>
</evidence>
<dbReference type="GO" id="GO:0005737">
    <property type="term" value="C:cytoplasm"/>
    <property type="evidence" value="ECO:0007669"/>
    <property type="project" value="UniProtKB-SubCell"/>
</dbReference>
<dbReference type="Pfam" id="PF02863">
    <property type="entry name" value="Arg_repressor_C"/>
    <property type="match status" value="1"/>
</dbReference>
<dbReference type="PANTHER" id="PTHR34471:SF1">
    <property type="entry name" value="ARGININE REPRESSOR"/>
    <property type="match status" value="1"/>
</dbReference>
<dbReference type="GO" id="GO:0006526">
    <property type="term" value="P:L-arginine biosynthetic process"/>
    <property type="evidence" value="ECO:0007669"/>
    <property type="project" value="UniProtKB-KW"/>
</dbReference>
<evidence type="ECO:0000256" key="8">
    <source>
        <dbReference type="NCBIfam" id="TIGR01529"/>
    </source>
</evidence>